<dbReference type="GO" id="GO:0008519">
    <property type="term" value="F:ammonium channel activity"/>
    <property type="evidence" value="ECO:0007669"/>
    <property type="project" value="InterPro"/>
</dbReference>
<feature type="transmembrane region" description="Helical" evidence="10">
    <location>
        <begin position="295"/>
        <end position="313"/>
    </location>
</feature>
<evidence type="ECO:0000256" key="1">
    <source>
        <dbReference type="ARBA" id="ARBA00004651"/>
    </source>
</evidence>
<evidence type="ECO:0000256" key="7">
    <source>
        <dbReference type="ARBA" id="ARBA00023136"/>
    </source>
</evidence>
<feature type="transmembrane region" description="Helical" evidence="10">
    <location>
        <begin position="264"/>
        <end position="283"/>
    </location>
</feature>
<dbReference type="PROSITE" id="PS01219">
    <property type="entry name" value="AMMONIUM_TRANSP"/>
    <property type="match status" value="1"/>
</dbReference>
<dbReference type="Pfam" id="PF00909">
    <property type="entry name" value="Ammonium_transp"/>
    <property type="match status" value="1"/>
</dbReference>
<comment type="subcellular location">
    <subcellularLocation>
        <location evidence="1 10">Cell membrane</location>
        <topology evidence="1 10">Multi-pass membrane protein</topology>
    </subcellularLocation>
</comment>
<dbReference type="EMBL" id="JAAHBU010000100">
    <property type="protein sequence ID" value="NER63955.1"/>
    <property type="molecule type" value="Genomic_DNA"/>
</dbReference>
<dbReference type="InterPro" id="IPR024041">
    <property type="entry name" value="NH4_transpt_AmtB-like_dom"/>
</dbReference>
<evidence type="ECO:0000313" key="14">
    <source>
        <dbReference type="Proteomes" id="UP000482634"/>
    </source>
</evidence>
<feature type="chain" id="PRO_5025608871" description="Ammonium transporter" evidence="11">
    <location>
        <begin position="24"/>
        <end position="441"/>
    </location>
</feature>
<dbReference type="InterPro" id="IPR018047">
    <property type="entry name" value="Ammonium_transpt_CS"/>
</dbReference>
<feature type="transmembrane region" description="Helical" evidence="10">
    <location>
        <begin position="39"/>
        <end position="58"/>
    </location>
</feature>
<dbReference type="InterPro" id="IPR029020">
    <property type="entry name" value="Ammonium/urea_transptr"/>
</dbReference>
<evidence type="ECO:0000256" key="10">
    <source>
        <dbReference type="RuleBase" id="RU362002"/>
    </source>
</evidence>
<protein>
    <recommendedName>
        <fullName evidence="9 10">Ammonium transporter</fullName>
    </recommendedName>
</protein>
<feature type="domain" description="Ammonium transporter AmtB-like" evidence="12">
    <location>
        <begin position="37"/>
        <end position="439"/>
    </location>
</feature>
<keyword evidence="6 10" id="KW-1133">Transmembrane helix</keyword>
<evidence type="ECO:0000256" key="6">
    <source>
        <dbReference type="ARBA" id="ARBA00022989"/>
    </source>
</evidence>
<organism evidence="13 14">
    <name type="scientific">Pseudomonas brassicae</name>
    <dbReference type="NCBI Taxonomy" id="2708063"/>
    <lineage>
        <taxon>Bacteria</taxon>
        <taxon>Pseudomonadati</taxon>
        <taxon>Pseudomonadota</taxon>
        <taxon>Gammaproteobacteria</taxon>
        <taxon>Pseudomonadales</taxon>
        <taxon>Pseudomonadaceae</taxon>
        <taxon>Pseudomonas</taxon>
    </lineage>
</organism>
<name>A0A6B3NL42_9PSED</name>
<sequence length="441" mass="45883">MTLRQFAGLGALLSLVMPGLAMAEEAAAPVLNSGDTAWMLTATALVLFMTIPGLALFYGGMVRSKNVLSVMMQCFAITGLISILWMVYGYSLAFDTTGMEEGVVNFNSFVGGFSKAFLAGVTPDSLTALFPEAVFITFQMTFAIITPALIVGAFAERMKFSAMLIFMAVWFTLVYAPIAHMVWAGAGGLMWDWGVLDFAGGTVVHINAGIAGLVACLVLGKRKGFPTTPMAPHNLGYTLMGAAMLWIGWFGFNAGSAAAANGTAGMAMLVTQIATAAAALGWMFAEWITHGKPSALGIASGVVAGLVAITPAAGTVGPMGALVIGLASGVICFFCATSLKRKMGYDDSLDAFGVHGIGGIVGAILTGVFAAPALGGFGTVEDIGAQVWIQAKGVGFTVIYTAIVTYVILKVLDLVMGLRVNEEEESVGLDLAQHNERGYNL</sequence>
<keyword evidence="5 10" id="KW-0812">Transmembrane</keyword>
<keyword evidence="8 10" id="KW-0924">Ammonia transport</keyword>
<evidence type="ECO:0000256" key="5">
    <source>
        <dbReference type="ARBA" id="ARBA00022692"/>
    </source>
</evidence>
<feature type="signal peptide" evidence="11">
    <location>
        <begin position="1"/>
        <end position="23"/>
    </location>
</feature>
<dbReference type="Proteomes" id="UP000482634">
    <property type="component" value="Unassembled WGS sequence"/>
</dbReference>
<gene>
    <name evidence="13" type="ORF">G3436_08655</name>
</gene>
<feature type="transmembrane region" description="Helical" evidence="10">
    <location>
        <begin position="162"/>
        <end position="186"/>
    </location>
</feature>
<feature type="transmembrane region" description="Helical" evidence="10">
    <location>
        <begin position="319"/>
        <end position="339"/>
    </location>
</feature>
<dbReference type="NCBIfam" id="TIGR00836">
    <property type="entry name" value="amt"/>
    <property type="match status" value="1"/>
</dbReference>
<feature type="transmembrane region" description="Helical" evidence="10">
    <location>
        <begin position="133"/>
        <end position="155"/>
    </location>
</feature>
<keyword evidence="7 10" id="KW-0472">Membrane</keyword>
<dbReference type="FunFam" id="1.10.3430.10:FF:000007">
    <property type="entry name" value="Ammonium transporter"/>
    <property type="match status" value="1"/>
</dbReference>
<accession>A0A6B3NL42</accession>
<dbReference type="PANTHER" id="PTHR43029">
    <property type="entry name" value="AMMONIUM TRANSPORTER MEP2"/>
    <property type="match status" value="1"/>
</dbReference>
<evidence type="ECO:0000313" key="13">
    <source>
        <dbReference type="EMBL" id="NER63955.1"/>
    </source>
</evidence>
<dbReference type="Gene3D" id="1.10.3430.10">
    <property type="entry name" value="Ammonium transporter AmtB like domains"/>
    <property type="match status" value="1"/>
</dbReference>
<dbReference type="InterPro" id="IPR001905">
    <property type="entry name" value="Ammonium_transpt"/>
</dbReference>
<feature type="transmembrane region" description="Helical" evidence="10">
    <location>
        <begin position="70"/>
        <end position="90"/>
    </location>
</feature>
<keyword evidence="14" id="KW-1185">Reference proteome</keyword>
<dbReference type="GO" id="GO:0005886">
    <property type="term" value="C:plasma membrane"/>
    <property type="evidence" value="ECO:0007669"/>
    <property type="project" value="UniProtKB-SubCell"/>
</dbReference>
<evidence type="ECO:0000256" key="3">
    <source>
        <dbReference type="ARBA" id="ARBA00022448"/>
    </source>
</evidence>
<evidence type="ECO:0000256" key="9">
    <source>
        <dbReference type="ARBA" id="ARBA00050025"/>
    </source>
</evidence>
<dbReference type="PANTHER" id="PTHR43029:SF10">
    <property type="entry name" value="AMMONIUM TRANSPORTER MEP2"/>
    <property type="match status" value="1"/>
</dbReference>
<dbReference type="RefSeq" id="WP_163943629.1">
    <property type="nucleotide sequence ID" value="NZ_JAAHBU010000100.1"/>
</dbReference>
<comment type="caution">
    <text evidence="13">The sequence shown here is derived from an EMBL/GenBank/DDBJ whole genome shotgun (WGS) entry which is preliminary data.</text>
</comment>
<evidence type="ECO:0000256" key="11">
    <source>
        <dbReference type="SAM" id="SignalP"/>
    </source>
</evidence>
<evidence type="ECO:0000256" key="2">
    <source>
        <dbReference type="ARBA" id="ARBA00005887"/>
    </source>
</evidence>
<feature type="transmembrane region" description="Helical" evidence="10">
    <location>
        <begin position="198"/>
        <end position="219"/>
    </location>
</feature>
<keyword evidence="4" id="KW-1003">Cell membrane</keyword>
<evidence type="ECO:0000256" key="4">
    <source>
        <dbReference type="ARBA" id="ARBA00022475"/>
    </source>
</evidence>
<reference evidence="13 14" key="1">
    <citation type="submission" date="2020-02" db="EMBL/GenBank/DDBJ databases">
        <title>Broccoli isolated Pseudomonas sp.</title>
        <authorList>
            <person name="Fujikawa T."/>
            <person name="Sawada H."/>
        </authorList>
    </citation>
    <scope>NUCLEOTIDE SEQUENCE [LARGE SCALE GENOMIC DNA]</scope>
    <source>
        <strain evidence="13 14">MAFF212427</strain>
    </source>
</reference>
<feature type="transmembrane region" description="Helical" evidence="10">
    <location>
        <begin position="231"/>
        <end position="252"/>
    </location>
</feature>
<evidence type="ECO:0000256" key="8">
    <source>
        <dbReference type="ARBA" id="ARBA00023177"/>
    </source>
</evidence>
<evidence type="ECO:0000259" key="12">
    <source>
        <dbReference type="Pfam" id="PF00909"/>
    </source>
</evidence>
<dbReference type="AlphaFoldDB" id="A0A6B3NL42"/>
<dbReference type="SUPFAM" id="SSF111352">
    <property type="entry name" value="Ammonium transporter"/>
    <property type="match status" value="1"/>
</dbReference>
<comment type="similarity">
    <text evidence="2 10">Belongs to the ammonia transporter channel (TC 1.A.11.2) family.</text>
</comment>
<proteinExistence type="inferred from homology"/>
<keyword evidence="3 10" id="KW-0813">Transport</keyword>
<keyword evidence="11" id="KW-0732">Signal</keyword>
<feature type="transmembrane region" description="Helical" evidence="10">
    <location>
        <begin position="387"/>
        <end position="409"/>
    </location>
</feature>
<feature type="transmembrane region" description="Helical" evidence="10">
    <location>
        <begin position="351"/>
        <end position="375"/>
    </location>
</feature>